<reference evidence="7 8" key="1">
    <citation type="submission" date="2020-07" db="EMBL/GenBank/DDBJ databases">
        <title>Sequencing the genomes of 1000 actinobacteria strains.</title>
        <authorList>
            <person name="Klenk H.-P."/>
        </authorList>
    </citation>
    <scope>NUCLEOTIDE SEQUENCE [LARGE SCALE GENOMIC DNA]</scope>
    <source>
        <strain evidence="7 8">DSM 22083</strain>
    </source>
</reference>
<dbReference type="PIRSF" id="PIRSF000239">
    <property type="entry name" value="AHPC"/>
    <property type="match status" value="1"/>
</dbReference>
<feature type="active site" description="Cysteine sulfenic acid (-SOH) intermediate; for peroxidase activity" evidence="5">
    <location>
        <position position="53"/>
    </location>
</feature>
<dbReference type="InterPro" id="IPR000866">
    <property type="entry name" value="AhpC/TSA"/>
</dbReference>
<sequence length="155" mass="16888">MPVAKPPTEPVVAGAVAPDFRAPNQHGQEIRLSALRGRRVALVFYPWAFSSICTSELSELRDLAPRLADRELTVLALSCDAMFTLRAYADTEGLAFDLVSDWWPHGRIAQAYGVFDAELGCARRGTFLIEADGTVVSATVTPIGERRDLSALLLD</sequence>
<evidence type="ECO:0000256" key="3">
    <source>
        <dbReference type="ARBA" id="ARBA00023002"/>
    </source>
</evidence>
<dbReference type="InterPro" id="IPR024706">
    <property type="entry name" value="Peroxiredoxin_AhpC-typ"/>
</dbReference>
<dbReference type="InterPro" id="IPR050455">
    <property type="entry name" value="Tpx_Peroxidase_subfamily"/>
</dbReference>
<evidence type="ECO:0000256" key="1">
    <source>
        <dbReference type="ARBA" id="ARBA00022559"/>
    </source>
</evidence>
<dbReference type="CDD" id="cd03018">
    <property type="entry name" value="PRX_AhpE_like"/>
    <property type="match status" value="1"/>
</dbReference>
<protein>
    <submittedName>
        <fullName evidence="7">Peroxiredoxin</fullName>
    </submittedName>
</protein>
<comment type="caution">
    <text evidence="7">The sequence shown here is derived from an EMBL/GenBank/DDBJ whole genome shotgun (WGS) entry which is preliminary data.</text>
</comment>
<dbReference type="Gene3D" id="3.40.30.10">
    <property type="entry name" value="Glutaredoxin"/>
    <property type="match status" value="1"/>
</dbReference>
<evidence type="ECO:0000313" key="8">
    <source>
        <dbReference type="Proteomes" id="UP000569914"/>
    </source>
</evidence>
<evidence type="ECO:0000256" key="4">
    <source>
        <dbReference type="ARBA" id="ARBA00023284"/>
    </source>
</evidence>
<dbReference type="GO" id="GO:0004601">
    <property type="term" value="F:peroxidase activity"/>
    <property type="evidence" value="ECO:0007669"/>
    <property type="project" value="UniProtKB-KW"/>
</dbReference>
<dbReference type="Pfam" id="PF00578">
    <property type="entry name" value="AhpC-TSA"/>
    <property type="match status" value="1"/>
</dbReference>
<keyword evidence="3" id="KW-0560">Oxidoreductase</keyword>
<evidence type="ECO:0000313" key="7">
    <source>
        <dbReference type="EMBL" id="NYE69945.1"/>
    </source>
</evidence>
<organism evidence="7 8">
    <name type="scientific">Microlunatus parietis</name>
    <dbReference type="NCBI Taxonomy" id="682979"/>
    <lineage>
        <taxon>Bacteria</taxon>
        <taxon>Bacillati</taxon>
        <taxon>Actinomycetota</taxon>
        <taxon>Actinomycetes</taxon>
        <taxon>Propionibacteriales</taxon>
        <taxon>Propionibacteriaceae</taxon>
        <taxon>Microlunatus</taxon>
    </lineage>
</organism>
<evidence type="ECO:0000256" key="5">
    <source>
        <dbReference type="PIRSR" id="PIRSR000239-1"/>
    </source>
</evidence>
<dbReference type="EMBL" id="JACCBU010000001">
    <property type="protein sequence ID" value="NYE69945.1"/>
    <property type="molecule type" value="Genomic_DNA"/>
</dbReference>
<keyword evidence="1" id="KW-0575">Peroxidase</keyword>
<dbReference type="PANTHER" id="PTHR43110:SF1">
    <property type="entry name" value="THIOL PEROXIDASE"/>
    <property type="match status" value="1"/>
</dbReference>
<dbReference type="PROSITE" id="PS51352">
    <property type="entry name" value="THIOREDOXIN_2"/>
    <property type="match status" value="1"/>
</dbReference>
<dbReference type="Proteomes" id="UP000569914">
    <property type="component" value="Unassembled WGS sequence"/>
</dbReference>
<dbReference type="SUPFAM" id="SSF52833">
    <property type="entry name" value="Thioredoxin-like"/>
    <property type="match status" value="1"/>
</dbReference>
<evidence type="ECO:0000259" key="6">
    <source>
        <dbReference type="PROSITE" id="PS51352"/>
    </source>
</evidence>
<evidence type="ECO:0000256" key="2">
    <source>
        <dbReference type="ARBA" id="ARBA00022862"/>
    </source>
</evidence>
<keyword evidence="4" id="KW-0676">Redox-active center</keyword>
<gene>
    <name evidence="7" type="ORF">BKA15_001274</name>
</gene>
<feature type="domain" description="Thioredoxin" evidence="6">
    <location>
        <begin position="11"/>
        <end position="155"/>
    </location>
</feature>
<keyword evidence="8" id="KW-1185">Reference proteome</keyword>
<name>A0A7Y9LAU1_9ACTN</name>
<dbReference type="RefSeq" id="WP_312878840.1">
    <property type="nucleotide sequence ID" value="NZ_JACCBU010000001.1"/>
</dbReference>
<keyword evidence="2" id="KW-0049">Antioxidant</keyword>
<dbReference type="PANTHER" id="PTHR43110">
    <property type="entry name" value="THIOL PEROXIDASE"/>
    <property type="match status" value="1"/>
</dbReference>
<dbReference type="InterPro" id="IPR036249">
    <property type="entry name" value="Thioredoxin-like_sf"/>
</dbReference>
<dbReference type="InterPro" id="IPR013766">
    <property type="entry name" value="Thioredoxin_domain"/>
</dbReference>
<proteinExistence type="predicted"/>
<accession>A0A7Y9LAU1</accession>
<dbReference type="AlphaFoldDB" id="A0A7Y9LAU1"/>